<organism evidence="1 2">
    <name type="scientific">Ditylenchus dipsaci</name>
    <dbReference type="NCBI Taxonomy" id="166011"/>
    <lineage>
        <taxon>Eukaryota</taxon>
        <taxon>Metazoa</taxon>
        <taxon>Ecdysozoa</taxon>
        <taxon>Nematoda</taxon>
        <taxon>Chromadorea</taxon>
        <taxon>Rhabditida</taxon>
        <taxon>Tylenchina</taxon>
        <taxon>Tylenchomorpha</taxon>
        <taxon>Sphaerularioidea</taxon>
        <taxon>Anguinidae</taxon>
        <taxon>Anguininae</taxon>
        <taxon>Ditylenchus</taxon>
    </lineage>
</organism>
<sequence>MHVLSLMRLLLNYEFKSDAIAACVQEYSDTDLANYLYEDAIYFAPHYNFATRSTFVGAKAYLYQFEYDKIGTGLFVRSKFRQFHTNRPAATVPILRDYFKFISTGNPNGIETRGFEVFNPAELNFFKMDFALDDNASCQMNRVGGPTSPLTDELLVDDLMTSLYIDGDLEQIKSIFVPWSSNGYKLSLCQVLFYVGTTPALILHMWFTSINNNKKNFFTLIDHFAATHLYLLNQDLNITFPLV</sequence>
<name>A0A915EIU4_9BILA</name>
<proteinExistence type="predicted"/>
<keyword evidence="1" id="KW-1185">Reference proteome</keyword>
<reference evidence="2" key="1">
    <citation type="submission" date="2022-11" db="UniProtKB">
        <authorList>
            <consortium name="WormBaseParasite"/>
        </authorList>
    </citation>
    <scope>IDENTIFICATION</scope>
</reference>
<accession>A0A915EIU4</accession>
<dbReference type="Proteomes" id="UP000887574">
    <property type="component" value="Unplaced"/>
</dbReference>
<evidence type="ECO:0000313" key="2">
    <source>
        <dbReference type="WBParaSite" id="jg5819"/>
    </source>
</evidence>
<protein>
    <submittedName>
        <fullName evidence="2">Uncharacterized protein</fullName>
    </submittedName>
</protein>
<dbReference type="WBParaSite" id="jg5819">
    <property type="protein sequence ID" value="jg5819"/>
    <property type="gene ID" value="jg5819"/>
</dbReference>
<evidence type="ECO:0000313" key="1">
    <source>
        <dbReference type="Proteomes" id="UP000887574"/>
    </source>
</evidence>
<dbReference type="AlphaFoldDB" id="A0A915EIU4"/>